<feature type="region of interest" description="Disordered" evidence="4">
    <location>
        <begin position="394"/>
        <end position="443"/>
    </location>
</feature>
<feature type="region of interest" description="Disordered" evidence="4">
    <location>
        <begin position="820"/>
        <end position="846"/>
    </location>
</feature>
<feature type="compositionally biased region" description="Polar residues" evidence="4">
    <location>
        <begin position="397"/>
        <end position="406"/>
    </location>
</feature>
<evidence type="ECO:0000256" key="2">
    <source>
        <dbReference type="ARBA" id="ARBA00022525"/>
    </source>
</evidence>
<feature type="compositionally biased region" description="Basic residues" evidence="4">
    <location>
        <begin position="775"/>
        <end position="786"/>
    </location>
</feature>
<evidence type="ECO:0000313" key="8">
    <source>
        <dbReference type="Proteomes" id="UP000499080"/>
    </source>
</evidence>
<feature type="domain" description="VWFC" evidence="6">
    <location>
        <begin position="50"/>
        <end position="113"/>
    </location>
</feature>
<feature type="region of interest" description="Disordered" evidence="4">
    <location>
        <begin position="1098"/>
        <end position="1135"/>
    </location>
</feature>
<evidence type="ECO:0000313" key="7">
    <source>
        <dbReference type="EMBL" id="GBM95559.1"/>
    </source>
</evidence>
<dbReference type="InterPro" id="IPR052424">
    <property type="entry name" value="Kielin_Chordin-BMP_Reg"/>
</dbReference>
<reference evidence="7 8" key="1">
    <citation type="journal article" date="2019" name="Sci. Rep.">
        <title>Orb-weaving spider Araneus ventricosus genome elucidates the spidroin gene catalogue.</title>
        <authorList>
            <person name="Kono N."/>
            <person name="Nakamura H."/>
            <person name="Ohtoshi R."/>
            <person name="Moran D.A.P."/>
            <person name="Shinohara A."/>
            <person name="Yoshida Y."/>
            <person name="Fujiwara M."/>
            <person name="Mori M."/>
            <person name="Tomita M."/>
            <person name="Arakawa K."/>
        </authorList>
    </citation>
    <scope>NUCLEOTIDE SEQUENCE [LARGE SCALE GENOMIC DNA]</scope>
</reference>
<feature type="compositionally biased region" description="Basic and acidic residues" evidence="4">
    <location>
        <begin position="1100"/>
        <end position="1119"/>
    </location>
</feature>
<comment type="subcellular location">
    <subcellularLocation>
        <location evidence="1">Secreted</location>
    </subcellularLocation>
</comment>
<feature type="domain" description="VWFC" evidence="6">
    <location>
        <begin position="1240"/>
        <end position="1302"/>
    </location>
</feature>
<organism evidence="7 8">
    <name type="scientific">Araneus ventricosus</name>
    <name type="common">Orbweaver spider</name>
    <name type="synonym">Epeira ventricosa</name>
    <dbReference type="NCBI Taxonomy" id="182803"/>
    <lineage>
        <taxon>Eukaryota</taxon>
        <taxon>Metazoa</taxon>
        <taxon>Ecdysozoa</taxon>
        <taxon>Arthropoda</taxon>
        <taxon>Chelicerata</taxon>
        <taxon>Arachnida</taxon>
        <taxon>Araneae</taxon>
        <taxon>Araneomorphae</taxon>
        <taxon>Entelegynae</taxon>
        <taxon>Araneoidea</taxon>
        <taxon>Araneidae</taxon>
        <taxon>Araneus</taxon>
    </lineage>
</organism>
<feature type="compositionally biased region" description="Pro residues" evidence="4">
    <location>
        <begin position="1308"/>
        <end position="1319"/>
    </location>
</feature>
<proteinExistence type="predicted"/>
<keyword evidence="8" id="KW-1185">Reference proteome</keyword>
<dbReference type="PANTHER" id="PTHR46698">
    <property type="entry name" value="CROSSVEINLESS 2"/>
    <property type="match status" value="1"/>
</dbReference>
<dbReference type="SMART" id="SM00214">
    <property type="entry name" value="VWC"/>
    <property type="match status" value="3"/>
</dbReference>
<feature type="compositionally biased region" description="Polar residues" evidence="4">
    <location>
        <begin position="596"/>
        <end position="606"/>
    </location>
</feature>
<sequence>MAQFIWSTIIFLPLLGYLSRAQDLRTSVVGRALRKESGYGRPVLAMANSPRCTFNGKPIEDGKTVTSPEPCLNCTCSKGILLCYLHTCNSIANTPGCQIVKKPGTCCPQLECDDPLTYHDYRTERTSEPSNKFRFRQEDNHFFGLYGMDTRTDRSEESTSPTRRTGVKGHGPNLSSILKGISSQKRSDTYGQSLYEQEEDIEDDELSPDNNTAGYCFSRGYKYSEGMAMLSPTKCEYCYCIGGQQMCVRPKCHLNIEGCVPRYQSGYTCCPSHYNCESATGASTLGHEENRDSESDSETTTKIKVSSCNVEGYDFDVGVAVPSNGHCQTCYCTQEGVVCRRLECSPTIPGCSPVIPEGHCCPTQYKCDQKNVNNSHIPVPHSTDNYDVTVISPIESEGTSSQSSRTEVPDLYTETAEDSPTTYIEDAETASETSSEKQKITVELPSESDLESISVIPEENIAVLILTTDKEDDEGKATSAEITSHTSTREEITTKLVPATIVNAKRKSRPTKTSTIKDKIQNFTRFTTLGANTNPSPITTNRDGATELETDSTTNEKDTYAYDYEELYDDGSPDLSETFSPFLDYSTMAFEETAVPGSSQERSPISNKRHKIKQKRPQTTTFHHLPTTKVDLPSATNNELFTYDTKETDFTQDESTPTLARSDTDETITDEPSEYTIYSSRSPDTTTNLGTLITRQHGLQKIKKRRPGVVTKVKTSPFGTQSTRPIQVVTGSALTLEDIFNMETTAIDTTTERKTFVPSAAETNTQTYRPYTRPPHFHKKKVSNRRRQPESLSQTTIIRKTTKSSPQGIAEFLRTVTQIQNTQTPASSTEIDDPTTKEVSGDSVSRETLSPIVLAAPKLIMEVAKPESTEETTETESTNEATNPSSPSFNIQAEIIFSNHGPSQKLKPPPRFTRPTQEPEIPLIINNHKRTSTRLRPPVFRPAPTPPSEGSTFVEISNHRPTNSFHRPASNFPPFPHTANRPDGNYHRDSHPRDSHPKLHRIDSDIPGEWADDYEEHYYNTDHDHSTLTKIFNNIQTHQSTLVNGEATNADEFTAGTKVTTTSANVNDLSAETVTPAYNEDSTAEVKLKANDSKLFVSESSEKDTTDHKLSENSEDKATTEPVATTETPTTPVPNTKYYLQTITTTTPEDTTKSFSGYVRNKYKGTSIHLHDSEPKFFRADEDAESKRRESDYRLIEHGKKPDETFISYTERLTQNRPTLTTEAPVQPTKEQDEPQEITDVCFVDGRYYNSGETITKSNPCEMCRCFYGHPLCQVQQCPSPPDPSCALDYLPGYCCPRVTCGLETDPDQPPGIVSPPEPTSQEIRRSDTDNQWKPLPHGPLLRTTESTFKVETTTAQPIVHGFVIPKAQTEKTPEANNIYAWTGDSKILVAEPSTEKPAEVTTVITTTEQQTTTEEPTTSTTEQPTTAVVFYRDTVPTTETPLTTESTDAARYITTFSPSTTTIVVPITEDNEAVEATTVPKPLAPIFDHFAEENKGQRNKSEIHDNSSGVRKILHDLITLPPSKVELSLSDTSNISTVLPVIITMPTAVPSVDESGTVTMNSADIGVVTELGGNLKVSGNPTPF</sequence>
<feature type="signal peptide" evidence="5">
    <location>
        <begin position="1"/>
        <end position="21"/>
    </location>
</feature>
<evidence type="ECO:0000256" key="1">
    <source>
        <dbReference type="ARBA" id="ARBA00004613"/>
    </source>
</evidence>
<feature type="compositionally biased region" description="Low complexity" evidence="4">
    <location>
        <begin position="875"/>
        <end position="886"/>
    </location>
</feature>
<feature type="compositionally biased region" description="Low complexity" evidence="4">
    <location>
        <begin position="1120"/>
        <end position="1134"/>
    </location>
</feature>
<gene>
    <name evidence="7" type="ORF">AVEN_182445_1</name>
</gene>
<feature type="chain" id="PRO_5021269891" description="VWFC domain-containing protein" evidence="5">
    <location>
        <begin position="22"/>
        <end position="1585"/>
    </location>
</feature>
<feature type="region of interest" description="Disordered" evidence="4">
    <location>
        <begin position="865"/>
        <end position="887"/>
    </location>
</feature>
<dbReference type="OrthoDB" id="10072086at2759"/>
<dbReference type="Gene3D" id="6.20.200.20">
    <property type="match status" value="1"/>
</dbReference>
<feature type="region of interest" description="Disordered" evidence="4">
    <location>
        <begin position="766"/>
        <end position="793"/>
    </location>
</feature>
<dbReference type="Gene3D" id="2.10.70.10">
    <property type="entry name" value="Complement Module, domain 1"/>
    <property type="match status" value="1"/>
</dbReference>
<protein>
    <recommendedName>
        <fullName evidence="6">VWFC domain-containing protein</fullName>
    </recommendedName>
</protein>
<feature type="compositionally biased region" description="Polar residues" evidence="4">
    <location>
        <begin position="528"/>
        <end position="543"/>
    </location>
</feature>
<feature type="region of interest" description="Disordered" evidence="4">
    <location>
        <begin position="594"/>
        <end position="618"/>
    </location>
</feature>
<dbReference type="Proteomes" id="UP000499080">
    <property type="component" value="Unassembled WGS sequence"/>
</dbReference>
<feature type="region of interest" description="Disordered" evidence="4">
    <location>
        <begin position="148"/>
        <end position="190"/>
    </location>
</feature>
<evidence type="ECO:0000259" key="6">
    <source>
        <dbReference type="PROSITE" id="PS50184"/>
    </source>
</evidence>
<feature type="compositionally biased region" description="Polar residues" evidence="4">
    <location>
        <begin position="173"/>
        <end position="190"/>
    </location>
</feature>
<feature type="compositionally biased region" description="Basic residues" evidence="4">
    <location>
        <begin position="607"/>
        <end position="616"/>
    </location>
</feature>
<evidence type="ECO:0000256" key="3">
    <source>
        <dbReference type="ARBA" id="ARBA00022729"/>
    </source>
</evidence>
<dbReference type="PANTHER" id="PTHR46698:SF3">
    <property type="entry name" value="TENECTIN ISOFORM 1-RELATED"/>
    <property type="match status" value="1"/>
</dbReference>
<evidence type="ECO:0000256" key="4">
    <source>
        <dbReference type="SAM" id="MobiDB-lite"/>
    </source>
</evidence>
<evidence type="ECO:0000256" key="5">
    <source>
        <dbReference type="SAM" id="SignalP"/>
    </source>
</evidence>
<dbReference type="PROSITE" id="PS50184">
    <property type="entry name" value="VWFC_2"/>
    <property type="match status" value="2"/>
</dbReference>
<dbReference type="SUPFAM" id="SSF57603">
    <property type="entry name" value="FnI-like domain"/>
    <property type="match status" value="3"/>
</dbReference>
<name>A0A4Y2K157_ARAVE</name>
<dbReference type="EMBL" id="BGPR01004069">
    <property type="protein sequence ID" value="GBM95559.1"/>
    <property type="molecule type" value="Genomic_DNA"/>
</dbReference>
<feature type="region of interest" description="Disordered" evidence="4">
    <location>
        <begin position="1307"/>
        <end position="1341"/>
    </location>
</feature>
<comment type="caution">
    <text evidence="7">The sequence shown here is derived from an EMBL/GenBank/DDBJ whole genome shotgun (WGS) entry which is preliminary data.</text>
</comment>
<feature type="compositionally biased region" description="Polar residues" evidence="4">
    <location>
        <begin position="820"/>
        <end position="829"/>
    </location>
</feature>
<dbReference type="GO" id="GO:0005576">
    <property type="term" value="C:extracellular region"/>
    <property type="evidence" value="ECO:0007669"/>
    <property type="project" value="UniProtKB-SubCell"/>
</dbReference>
<keyword evidence="2" id="KW-0964">Secreted</keyword>
<dbReference type="InterPro" id="IPR001007">
    <property type="entry name" value="VWF_dom"/>
</dbReference>
<accession>A0A4Y2K157</accession>
<keyword evidence="3 5" id="KW-0732">Signal</keyword>
<feature type="region of interest" description="Disordered" evidence="4">
    <location>
        <begin position="528"/>
        <end position="553"/>
    </location>
</feature>